<sequence length="133" mass="15589">MKEENEILKKSGGVLCARAAVKYAWIAGERSHGVRTMCRALQVSPSGYHAWRDRQPSARAVENQRLVQQIQQVHQETHEAYGMDRMWQALLQRGETCGRHRVARLRQAHAIHSRRRRRYLRRRGNYRLTESAT</sequence>
<dbReference type="RefSeq" id="WP_204678962.1">
    <property type="nucleotide sequence ID" value="NZ_BSNR01000013.1"/>
</dbReference>
<proteinExistence type="predicted"/>
<evidence type="ECO:0000259" key="1">
    <source>
        <dbReference type="Pfam" id="PF13276"/>
    </source>
</evidence>
<dbReference type="EMBL" id="JADIKE010000021">
    <property type="protein sequence ID" value="MBM7124058.1"/>
    <property type="molecule type" value="Genomic_DNA"/>
</dbReference>
<evidence type="ECO:0000313" key="3">
    <source>
        <dbReference type="Proteomes" id="UP001430149"/>
    </source>
</evidence>
<protein>
    <submittedName>
        <fullName evidence="2">IS3 family transposase</fullName>
    </submittedName>
</protein>
<comment type="caution">
    <text evidence="2">The sequence shown here is derived from an EMBL/GenBank/DDBJ whole genome shotgun (WGS) entry which is preliminary data.</text>
</comment>
<reference evidence="2" key="1">
    <citation type="submission" date="2020-10" db="EMBL/GenBank/DDBJ databases">
        <title>Phylogeny of dyella-like bacteria.</title>
        <authorList>
            <person name="Fu J."/>
        </authorList>
    </citation>
    <scope>NUCLEOTIDE SEQUENCE</scope>
    <source>
        <strain evidence="2">DHOC52</strain>
    </source>
</reference>
<feature type="domain" description="HTH-like" evidence="1">
    <location>
        <begin position="63"/>
        <end position="119"/>
    </location>
</feature>
<dbReference type="InterPro" id="IPR050900">
    <property type="entry name" value="Transposase_IS3/IS150/IS904"/>
</dbReference>
<keyword evidence="3" id="KW-1185">Reference proteome</keyword>
<dbReference type="PANTHER" id="PTHR46889:SF4">
    <property type="entry name" value="TRANSPOSASE INSO FOR INSERTION SEQUENCE ELEMENT IS911B-RELATED"/>
    <property type="match status" value="1"/>
</dbReference>
<evidence type="ECO:0000313" key="2">
    <source>
        <dbReference type="EMBL" id="MBM7124058.1"/>
    </source>
</evidence>
<organism evidence="2 3">
    <name type="scientific">Dyella flava</name>
    <dbReference type="NCBI Taxonomy" id="1920170"/>
    <lineage>
        <taxon>Bacteria</taxon>
        <taxon>Pseudomonadati</taxon>
        <taxon>Pseudomonadota</taxon>
        <taxon>Gammaproteobacteria</taxon>
        <taxon>Lysobacterales</taxon>
        <taxon>Rhodanobacteraceae</taxon>
        <taxon>Dyella</taxon>
    </lineage>
</organism>
<accession>A0ABS2K173</accession>
<dbReference type="Proteomes" id="UP001430149">
    <property type="component" value="Unassembled WGS sequence"/>
</dbReference>
<dbReference type="PANTHER" id="PTHR46889">
    <property type="entry name" value="TRANSPOSASE INSF FOR INSERTION SEQUENCE IS3B-RELATED"/>
    <property type="match status" value="1"/>
</dbReference>
<gene>
    <name evidence="2" type="ORF">ISP19_01585</name>
</gene>
<name>A0ABS2K173_9GAMM</name>
<dbReference type="Pfam" id="PF13276">
    <property type="entry name" value="HTH_21"/>
    <property type="match status" value="1"/>
</dbReference>
<dbReference type="InterPro" id="IPR025948">
    <property type="entry name" value="HTH-like_dom"/>
</dbReference>